<keyword evidence="3" id="KW-1185">Reference proteome</keyword>
<feature type="compositionally biased region" description="Low complexity" evidence="1">
    <location>
        <begin position="211"/>
        <end position="230"/>
    </location>
</feature>
<dbReference type="eggNOG" id="ENOG502R3S1">
    <property type="taxonomic scope" value="Eukaryota"/>
</dbReference>
<dbReference type="GO" id="GO:0005634">
    <property type="term" value="C:nucleus"/>
    <property type="evidence" value="ECO:0007669"/>
    <property type="project" value="TreeGrafter"/>
</dbReference>
<feature type="compositionally biased region" description="Polar residues" evidence="1">
    <location>
        <begin position="270"/>
        <end position="280"/>
    </location>
</feature>
<feature type="region of interest" description="Disordered" evidence="1">
    <location>
        <begin position="196"/>
        <end position="230"/>
    </location>
</feature>
<feature type="compositionally biased region" description="Basic and acidic residues" evidence="1">
    <location>
        <begin position="287"/>
        <end position="307"/>
    </location>
</feature>
<proteinExistence type="predicted"/>
<dbReference type="PANTHER" id="PTHR13384:SF16">
    <property type="entry name" value="GROWTH REGULATION PROTEIN"/>
    <property type="match status" value="1"/>
</dbReference>
<dbReference type="GO" id="GO:0003723">
    <property type="term" value="F:RNA binding"/>
    <property type="evidence" value="ECO:0007669"/>
    <property type="project" value="TreeGrafter"/>
</dbReference>
<dbReference type="OrthoDB" id="9451547at2759"/>
<dbReference type="STRING" id="655827.E9EEH4"/>
<dbReference type="InParanoid" id="E9EEH4"/>
<accession>E9EEH4</accession>
<evidence type="ECO:0000256" key="1">
    <source>
        <dbReference type="SAM" id="MobiDB-lite"/>
    </source>
</evidence>
<dbReference type="Proteomes" id="UP000002499">
    <property type="component" value="Unassembled WGS sequence"/>
</dbReference>
<reference evidence="2 3" key="1">
    <citation type="journal article" date="2011" name="PLoS Genet.">
        <title>Genome sequencing and comparative transcriptomics of the model entomopathogenic fungi Metarhizium anisopliae and M. acridum.</title>
        <authorList>
            <person name="Gao Q."/>
            <person name="Jin K."/>
            <person name="Ying S.H."/>
            <person name="Zhang Y."/>
            <person name="Xiao G."/>
            <person name="Shang Y."/>
            <person name="Duan Z."/>
            <person name="Hu X."/>
            <person name="Xie X.Q."/>
            <person name="Zhou G."/>
            <person name="Peng G."/>
            <person name="Luo Z."/>
            <person name="Huang W."/>
            <person name="Wang B."/>
            <person name="Fang W."/>
            <person name="Wang S."/>
            <person name="Zhong Y."/>
            <person name="Ma L.J."/>
            <person name="St Leger R.J."/>
            <person name="Zhao G.P."/>
            <person name="Pei Y."/>
            <person name="Feng M.G."/>
            <person name="Xia Y."/>
            <person name="Wang C."/>
        </authorList>
    </citation>
    <scope>NUCLEOTIDE SEQUENCE [LARGE SCALE GENOMIC DNA]</scope>
    <source>
        <strain evidence="2 3">CQMa 102</strain>
    </source>
</reference>
<name>E9EEH4_METAQ</name>
<dbReference type="OMA" id="LHAFTYV"/>
<dbReference type="EMBL" id="GL698569">
    <property type="protein sequence ID" value="EFY85681.1"/>
    <property type="molecule type" value="Genomic_DNA"/>
</dbReference>
<evidence type="ECO:0000313" key="3">
    <source>
        <dbReference type="Proteomes" id="UP000002499"/>
    </source>
</evidence>
<evidence type="ECO:0000313" key="2">
    <source>
        <dbReference type="EMBL" id="EFY85681.1"/>
    </source>
</evidence>
<feature type="region of interest" description="Disordered" evidence="1">
    <location>
        <begin position="432"/>
        <end position="453"/>
    </location>
</feature>
<dbReference type="PANTHER" id="PTHR13384">
    <property type="entry name" value="G PATCH DOMAIN-CONTAINING PROTEIN 1"/>
    <property type="match status" value="1"/>
</dbReference>
<gene>
    <name evidence="2" type="ORF">MAC_08272</name>
</gene>
<feature type="region of interest" description="Disordered" evidence="1">
    <location>
        <begin position="257"/>
        <end position="317"/>
    </location>
</feature>
<sequence length="620" mass="67006">MAEGQLLAPSVWTLGPNAPHAQIGGAKRWESQAQVAHPQVPSIIGAEDRTFLQSQGWDCSQSTLNVVTHCNHQPQSPIHTPVHTLGHPFTSWPNNPHSTRHHQSCLRRHVAPTITGVRVAQIEASTFDAAQLIRRTSYSSRTVTPGIRDQSATLSESQDAATGPSVSSKLKFAERVVHSEHEDHKFSQDHGDVTAATTENETEQSPPPQYPASEASSSSRPPPFSSLFAPLIDTAGESSSKVVGAASTEACASGSVAAPAYSSCPPLESSPFQPDGTSSRAFYDPVEETKRALPQDTKTEPSRKGEDAEPPPAYSEGDSPLHAFTYVMSAAGGAASIITQVQQGGPPINAIGDVGADETITMDLRGTRFVLSRDELLTLPEFVLLSLFPNGLFPEGHMNGFAENDAVQVDYDPVSLQYMLDFFRNVAQTIPAESSPGASQDGDAMSVEPLGSRDDSSKRAGIIVLREDLDFYVIPPQASISQPDMIEVKRAAAKALQRQDGIFSGLKRSDEPGTTEAHLIEMLTAGGFNHDDTWGHRAGEPNKAVICSLALARLRSDIRGNDMGTNAVGMAQKLLLFWRKPARRCWWEGVELDNVDGVQGKLKVWIRRVWTLEMSVIGLR</sequence>
<protein>
    <submittedName>
        <fullName evidence="2">Phosphatase activator</fullName>
    </submittedName>
</protein>
<organism evidence="3">
    <name type="scientific">Metarhizium acridum (strain CQMa 102)</name>
    <dbReference type="NCBI Taxonomy" id="655827"/>
    <lineage>
        <taxon>Eukaryota</taxon>
        <taxon>Fungi</taxon>
        <taxon>Dikarya</taxon>
        <taxon>Ascomycota</taxon>
        <taxon>Pezizomycotina</taxon>
        <taxon>Sordariomycetes</taxon>
        <taxon>Hypocreomycetidae</taxon>
        <taxon>Hypocreales</taxon>
        <taxon>Clavicipitaceae</taxon>
        <taxon>Metarhizium</taxon>
    </lineage>
</organism>
<dbReference type="AlphaFoldDB" id="E9EEH4"/>
<dbReference type="SUPFAM" id="SSF54695">
    <property type="entry name" value="POZ domain"/>
    <property type="match status" value="1"/>
</dbReference>
<dbReference type="InterPro" id="IPR011333">
    <property type="entry name" value="SKP1/BTB/POZ_sf"/>
</dbReference>
<dbReference type="HOGENOM" id="CLU_028899_1_0_1"/>